<dbReference type="EMBL" id="AJLR01000083">
    <property type="protein sequence ID" value="EKN66796.1"/>
    <property type="molecule type" value="Genomic_DNA"/>
</dbReference>
<keyword evidence="5" id="KW-1185">Reference proteome</keyword>
<organism evidence="4 5">
    <name type="scientific">Schinkia azotoformans LMG 9581</name>
    <dbReference type="NCBI Taxonomy" id="1131731"/>
    <lineage>
        <taxon>Bacteria</taxon>
        <taxon>Bacillati</taxon>
        <taxon>Bacillota</taxon>
        <taxon>Bacilli</taxon>
        <taxon>Bacillales</taxon>
        <taxon>Bacillaceae</taxon>
        <taxon>Calidifontibacillus/Schinkia group</taxon>
        <taxon>Schinkia</taxon>
    </lineage>
</organism>
<feature type="non-terminal residue" evidence="4">
    <location>
        <position position="125"/>
    </location>
</feature>
<dbReference type="InterPro" id="IPR009459">
    <property type="entry name" value="MucBP_dom"/>
</dbReference>
<dbReference type="Pfam" id="PF06458">
    <property type="entry name" value="MucBP"/>
    <property type="match status" value="1"/>
</dbReference>
<keyword evidence="1" id="KW-0677">Repeat</keyword>
<feature type="region of interest" description="Disordered" evidence="2">
    <location>
        <begin position="1"/>
        <end position="26"/>
    </location>
</feature>
<reference evidence="4 5" key="1">
    <citation type="journal article" date="2012" name="Front. Microbiol.">
        <title>Redundancy and modularity in membrane-associated dissimilatory nitrate reduction in Bacillus.</title>
        <authorList>
            <person name="Heylen K."/>
            <person name="Keltjens J."/>
        </authorList>
    </citation>
    <scope>NUCLEOTIDE SEQUENCE [LARGE SCALE GENOMIC DNA]</scope>
    <source>
        <strain evidence="4 5">LMG 9581</strain>
    </source>
</reference>
<evidence type="ECO:0000256" key="2">
    <source>
        <dbReference type="SAM" id="MobiDB-lite"/>
    </source>
</evidence>
<evidence type="ECO:0000313" key="5">
    <source>
        <dbReference type="Proteomes" id="UP000006315"/>
    </source>
</evidence>
<evidence type="ECO:0000256" key="1">
    <source>
        <dbReference type="ARBA" id="ARBA00022737"/>
    </source>
</evidence>
<sequence>MQKSYYQTPGLGTFPEPGKTNSVTVKYDKDSDKTNVKEGKLTIRYTDTLGNEIKDPTTQTGKVGDLYEVVAPDIKGWKLNDNSSNLYRDDYTEGNTTVTFKYDKDETVTPAEQGSVTVQNLDQDG</sequence>
<dbReference type="Proteomes" id="UP000006315">
    <property type="component" value="Unassembled WGS sequence"/>
</dbReference>
<gene>
    <name evidence="4" type="ORF">BAZO_10999</name>
</gene>
<feature type="domain" description="MucBP" evidence="3">
    <location>
        <begin position="40"/>
        <end position="102"/>
    </location>
</feature>
<dbReference type="AlphaFoldDB" id="K6E0U9"/>
<evidence type="ECO:0000259" key="3">
    <source>
        <dbReference type="Pfam" id="PF06458"/>
    </source>
</evidence>
<name>K6E0U9_SCHAZ</name>
<dbReference type="Gene3D" id="3.10.20.320">
    <property type="entry name" value="Putative peptidoglycan bound protein (lpxtg motif)"/>
    <property type="match status" value="1"/>
</dbReference>
<proteinExistence type="predicted"/>
<comment type="caution">
    <text evidence="4">The sequence shown here is derived from an EMBL/GenBank/DDBJ whole genome shotgun (WGS) entry which is preliminary data.</text>
</comment>
<accession>K6E0U9</accession>
<evidence type="ECO:0000313" key="4">
    <source>
        <dbReference type="EMBL" id="EKN66796.1"/>
    </source>
</evidence>
<protein>
    <recommendedName>
        <fullName evidence="3">MucBP domain-containing protein</fullName>
    </recommendedName>
</protein>